<evidence type="ECO:0000256" key="1">
    <source>
        <dbReference type="SAM" id="MobiDB-lite"/>
    </source>
</evidence>
<evidence type="ECO:0000313" key="3">
    <source>
        <dbReference type="Proteomes" id="UP000299580"/>
    </source>
</evidence>
<proteinExistence type="predicted"/>
<protein>
    <recommendedName>
        <fullName evidence="4">Type III effector</fullName>
    </recommendedName>
</protein>
<dbReference type="EMBL" id="CP034035">
    <property type="protein sequence ID" value="QCR09117.1"/>
    <property type="molecule type" value="Genomic_DNA"/>
</dbReference>
<dbReference type="Proteomes" id="UP000299580">
    <property type="component" value="Chromosome"/>
</dbReference>
<dbReference type="RefSeq" id="WP_137714128.1">
    <property type="nucleotide sequence ID" value="NZ_CP034035.1"/>
</dbReference>
<organism evidence="2 3">
    <name type="scientific">Brenneria rubrifaciens</name>
    <dbReference type="NCBI Taxonomy" id="55213"/>
    <lineage>
        <taxon>Bacteria</taxon>
        <taxon>Pseudomonadati</taxon>
        <taxon>Pseudomonadota</taxon>
        <taxon>Gammaproteobacteria</taxon>
        <taxon>Enterobacterales</taxon>
        <taxon>Pectobacteriaceae</taxon>
        <taxon>Brenneria</taxon>
    </lineage>
</organism>
<keyword evidence="3" id="KW-1185">Reference proteome</keyword>
<gene>
    <name evidence="2" type="ORF">EH207_11625</name>
</gene>
<evidence type="ECO:0008006" key="4">
    <source>
        <dbReference type="Google" id="ProtNLM"/>
    </source>
</evidence>
<dbReference type="OrthoDB" id="6433094at2"/>
<name>A0A4P8QPT9_9GAMM</name>
<evidence type="ECO:0000313" key="2">
    <source>
        <dbReference type="EMBL" id="QCR09117.1"/>
    </source>
</evidence>
<dbReference type="AlphaFoldDB" id="A0A4P8QPT9"/>
<reference evidence="2 3" key="1">
    <citation type="submission" date="2018-11" db="EMBL/GenBank/DDBJ databases">
        <title>Genome sequences of Brenneria nigrifluens and Brenneria rubrifaciens.</title>
        <authorList>
            <person name="Poret-Peterson A.T."/>
            <person name="McClean A.E."/>
            <person name="Kluepfel D.A."/>
        </authorList>
    </citation>
    <scope>NUCLEOTIDE SEQUENCE [LARGE SCALE GENOMIC DNA]</scope>
    <source>
        <strain evidence="2 3">6D370</strain>
    </source>
</reference>
<dbReference type="KEGG" id="brb:EH207_11625"/>
<feature type="compositionally biased region" description="Low complexity" evidence="1">
    <location>
        <begin position="1"/>
        <end position="17"/>
    </location>
</feature>
<feature type="region of interest" description="Disordered" evidence="1">
    <location>
        <begin position="1"/>
        <end position="20"/>
    </location>
</feature>
<sequence length="295" mass="32437">MNRFSSLFSSGSSSSSSHTWNALEADNHSSTKIHQSYSAQSLGLSQYQYRTVQVKSSTMDALADAAWANKVVKNVLHAGAGNQIQDISESYGESWARNHLASDAYSGGATINQLKRAQKFQGGNCPVSASVAAVALQGRTDAPIYRLRTSLPQGGNHEFILLGDRRSSQWGDSNTVVVDPWPHKPSASTFDQAFLQDARTGQQTPLQDVVAHYRSEEYKAREVSSSDRNRLSKIKPMDTDTINHKLAKQHLPTIGNDLVSHIYATQSHKLFDARVSTDPSTHYTDGYDTKSFDTL</sequence>
<accession>A0A4P8QPT9</accession>